<organism evidence="1 2">
    <name type="scientific">Candidatus Promineifilum breve</name>
    <dbReference type="NCBI Taxonomy" id="1806508"/>
    <lineage>
        <taxon>Bacteria</taxon>
        <taxon>Bacillati</taxon>
        <taxon>Chloroflexota</taxon>
        <taxon>Ardenticatenia</taxon>
        <taxon>Candidatus Promineifilales</taxon>
        <taxon>Candidatus Promineifilaceae</taxon>
        <taxon>Candidatus Promineifilum</taxon>
    </lineage>
</organism>
<dbReference type="EMBL" id="LN890656">
    <property type="protein sequence ID" value="CUS05931.1"/>
    <property type="molecule type" value="Genomic_DNA"/>
</dbReference>
<reference evidence="1" key="1">
    <citation type="submission" date="2016-01" db="EMBL/GenBank/DDBJ databases">
        <authorList>
            <person name="Mcilroy J.S."/>
            <person name="Karst M S."/>
            <person name="Albertsen M."/>
        </authorList>
    </citation>
    <scope>NUCLEOTIDE SEQUENCE</scope>
    <source>
        <strain evidence="1">Cfx-K</strain>
    </source>
</reference>
<dbReference type="RefSeq" id="WP_095045276.1">
    <property type="nucleotide sequence ID" value="NZ_LN890656.1"/>
</dbReference>
<accession>A0A160T6A8</accession>
<proteinExistence type="predicted"/>
<keyword evidence="2" id="KW-1185">Reference proteome</keyword>
<sequence length="361" mass="40052">MPERQNSASSTWWFFLLFPEGPDGYGPRQLMFTIATRAGGRMRIADVPLQGFDPHRSLAAGIDRFEAAAVGWYSDGRGVYDDYLRHAGPAVLDLPGGSLTCAAHDQPEYAMTFRTPRGGRPTLAADIRGPGGSASFETWGDLDATISSPVVSMDITTPFGGTHYIGWRRLNFRGRFDLPDGPETLQGIGFFQRVCLNVPTFPWKWIWAAFPDQSIFTAYVPYLGLNLFRKGYKFFRSNRLEQATLSITQSAAWIPPGAAEPVLFNRMAATPVLGRGPHPEFEINARNAAGDHIAFTAAPYGLSRFYIDRPILGGLVESHWNYNEYMFRMENLRGSVAGRPLSREQNGQAFGSLEYTYGLGL</sequence>
<dbReference type="Proteomes" id="UP000215027">
    <property type="component" value="Chromosome II"/>
</dbReference>
<protein>
    <submittedName>
        <fullName evidence="1">Uncharacterized protein</fullName>
    </submittedName>
</protein>
<evidence type="ECO:0000313" key="1">
    <source>
        <dbReference type="EMBL" id="CUS05931.1"/>
    </source>
</evidence>
<dbReference type="KEGG" id="pbf:CFX0092_B0397"/>
<name>A0A160T6A8_9CHLR</name>
<evidence type="ECO:0000313" key="2">
    <source>
        <dbReference type="Proteomes" id="UP000215027"/>
    </source>
</evidence>
<dbReference type="AlphaFoldDB" id="A0A160T6A8"/>
<gene>
    <name evidence="1" type="ORF">CFX0092_B0397</name>
</gene>